<name>A0A0R3S1Z9_9BILA</name>
<evidence type="ECO:0000256" key="2">
    <source>
        <dbReference type="ARBA" id="ARBA00010107"/>
    </source>
</evidence>
<protein>
    <recommendedName>
        <fullName evidence="3 13">Histone acetyltransferase</fullName>
        <ecNumber evidence="3 13">2.3.1.48</ecNumber>
    </recommendedName>
</protein>
<dbReference type="SUPFAM" id="SSF57903">
    <property type="entry name" value="FYVE/PHD zinc finger"/>
    <property type="match status" value="2"/>
</dbReference>
<feature type="compositionally biased region" description="Basic residues" evidence="14">
    <location>
        <begin position="303"/>
        <end position="316"/>
    </location>
</feature>
<dbReference type="PROSITE" id="PS50016">
    <property type="entry name" value="ZF_PHD_2"/>
    <property type="match status" value="1"/>
</dbReference>
<evidence type="ECO:0000256" key="9">
    <source>
        <dbReference type="ARBA" id="ARBA00022990"/>
    </source>
</evidence>
<evidence type="ECO:0000256" key="13">
    <source>
        <dbReference type="RuleBase" id="RU361211"/>
    </source>
</evidence>
<dbReference type="Gene3D" id="3.40.630.30">
    <property type="match status" value="1"/>
</dbReference>
<evidence type="ECO:0000256" key="11">
    <source>
        <dbReference type="PIRSR" id="PIRSR602717-51"/>
    </source>
</evidence>
<keyword evidence="6 12" id="KW-0863">Zinc-finger</keyword>
<dbReference type="AlphaFoldDB" id="A0A0R3S1Z9"/>
<evidence type="ECO:0000259" key="16">
    <source>
        <dbReference type="PROSITE" id="PS51726"/>
    </source>
</evidence>
<evidence type="ECO:0000256" key="3">
    <source>
        <dbReference type="ARBA" id="ARBA00013184"/>
    </source>
</evidence>
<proteinExistence type="inferred from homology"/>
<dbReference type="SMART" id="SM00249">
    <property type="entry name" value="PHD"/>
    <property type="match status" value="2"/>
</dbReference>
<dbReference type="GO" id="GO:0000785">
    <property type="term" value="C:chromatin"/>
    <property type="evidence" value="ECO:0007669"/>
    <property type="project" value="TreeGrafter"/>
</dbReference>
<keyword evidence="4" id="KW-0808">Transferase</keyword>
<dbReference type="PROSITE" id="PS51726">
    <property type="entry name" value="MYST_HAT"/>
    <property type="match status" value="1"/>
</dbReference>
<dbReference type="InterPro" id="IPR001965">
    <property type="entry name" value="Znf_PHD"/>
</dbReference>
<evidence type="ECO:0000259" key="15">
    <source>
        <dbReference type="PROSITE" id="PS50016"/>
    </source>
</evidence>
<dbReference type="InterPro" id="IPR019787">
    <property type="entry name" value="Znf_PHD-finger"/>
</dbReference>
<feature type="domain" description="PHD-type" evidence="15">
    <location>
        <begin position="110"/>
        <end position="163"/>
    </location>
</feature>
<feature type="active site" description="Proton donor/acceptor" evidence="11">
    <location>
        <position position="566"/>
    </location>
</feature>
<evidence type="ECO:0000256" key="5">
    <source>
        <dbReference type="ARBA" id="ARBA00022723"/>
    </source>
</evidence>
<evidence type="ECO:0000256" key="1">
    <source>
        <dbReference type="ARBA" id="ARBA00004123"/>
    </source>
</evidence>
<dbReference type="SUPFAM" id="SSF55729">
    <property type="entry name" value="Acyl-CoA N-acyltransferases (Nat)"/>
    <property type="match status" value="1"/>
</dbReference>
<keyword evidence="8" id="KW-0156">Chromatin regulator</keyword>
<dbReference type="PANTHER" id="PTHR10615:SF161">
    <property type="entry name" value="HISTONE ACETYLTRANSFERASE KAT7"/>
    <property type="match status" value="1"/>
</dbReference>
<dbReference type="GO" id="GO:0004402">
    <property type="term" value="F:histone acetyltransferase activity"/>
    <property type="evidence" value="ECO:0007669"/>
    <property type="project" value="InterPro"/>
</dbReference>
<dbReference type="GO" id="GO:0006357">
    <property type="term" value="P:regulation of transcription by RNA polymerase II"/>
    <property type="evidence" value="ECO:0007669"/>
    <property type="project" value="TreeGrafter"/>
</dbReference>
<dbReference type="InterPro" id="IPR016181">
    <property type="entry name" value="Acyl_CoA_acyltransferase"/>
</dbReference>
<evidence type="ECO:0000256" key="14">
    <source>
        <dbReference type="SAM" id="MobiDB-lite"/>
    </source>
</evidence>
<dbReference type="InterPro" id="IPR011011">
    <property type="entry name" value="Znf_FYVE_PHD"/>
</dbReference>
<keyword evidence="7" id="KW-0862">Zinc</keyword>
<dbReference type="InterPro" id="IPR019786">
    <property type="entry name" value="Zinc_finger_PHD-type_CS"/>
</dbReference>
<accession>A0A0R3S1Z9</accession>
<comment type="similarity">
    <text evidence="2 13">Belongs to the MYST (SAS/MOZ) family.</text>
</comment>
<evidence type="ECO:0000256" key="7">
    <source>
        <dbReference type="ARBA" id="ARBA00022833"/>
    </source>
</evidence>
<organism evidence="17 18">
    <name type="scientific">Elaeophora elaphi</name>
    <dbReference type="NCBI Taxonomy" id="1147741"/>
    <lineage>
        <taxon>Eukaryota</taxon>
        <taxon>Metazoa</taxon>
        <taxon>Ecdysozoa</taxon>
        <taxon>Nematoda</taxon>
        <taxon>Chromadorea</taxon>
        <taxon>Rhabditida</taxon>
        <taxon>Spirurina</taxon>
        <taxon>Spiruromorpha</taxon>
        <taxon>Filarioidea</taxon>
        <taxon>Onchocercidae</taxon>
        <taxon>Elaeophora</taxon>
    </lineage>
</organism>
<evidence type="ECO:0000256" key="12">
    <source>
        <dbReference type="PROSITE-ProRule" id="PRU00146"/>
    </source>
</evidence>
<dbReference type="EC" id="2.3.1.48" evidence="3 13"/>
<sequence>MKTRKTTSEATKASRKRHQLTTSRNGRVKSLSAPIASSSGSANNDDNKSKRVALAKRTRLNSRASTGLPVFVKKGEKISEKVKEFKQQKSSSIYSPIKTRGLYKKQSRETDHCRLCKRSADLMACSACENKYHLECLGYAPESVCLVSEKRFYTWLCPACTYCYSCNDFIYDPENVQCFACDAAFHGTCRPSSGAWMNPKDPLSSWFCAECKHLLEVENSESSDSSSSSGSFLQENGLTGRKSFSWHLRRDYTTAYLWKAKLQAERDVINNRLKDFCRQYLKDKEQKQRNQMKRQSESENFSLKKKITSKNAKKVKRSDSENESARNISIVDGIKISIYGKRNAPDQLREAEKHRAMKDNSTAFDYNLYMAAKREFLASQPSEDLNADEERPPQTQWIHFGSERLLAMYPSPYPNRIAQSSNVYLCRFCLVALEDSTLYEIHTAHCEWKHPPGNEIYREGRLSFWEIDGIDEIAYCRRLCLLSKLFLFSKTLHHEVETFLFYILTEYTAEGYVLLGYFSKEKNPSKNNNLSCLLTLPSSQRTGYGKFLIDLSYKLSLRERKIGGPEHPLSDMGLITYRSYWKAVIICYIRMRRPMNSISIKGIKFTFKYFGSIWVFFIRTGSFFAEMSNETGIHSSDIISTMLENKMLKYRDGNYLINKKKAFATPLRIFRRRVVKDEKLIWEPEFDVEDAVKKMGTYVD</sequence>
<feature type="region of interest" description="Disordered" evidence="14">
    <location>
        <begin position="1"/>
        <end position="49"/>
    </location>
</feature>
<evidence type="ECO:0000313" key="17">
    <source>
        <dbReference type="Proteomes" id="UP000050640"/>
    </source>
</evidence>
<dbReference type="InterPro" id="IPR002717">
    <property type="entry name" value="HAT_MYST-type"/>
</dbReference>
<feature type="domain" description="MYST-type HAT" evidence="16">
    <location>
        <begin position="390"/>
        <end position="684"/>
    </location>
</feature>
<feature type="region of interest" description="Disordered" evidence="14">
    <location>
        <begin position="285"/>
        <end position="324"/>
    </location>
</feature>
<dbReference type="Proteomes" id="UP000050640">
    <property type="component" value="Unplaced"/>
</dbReference>
<dbReference type="Gene3D" id="3.30.60.60">
    <property type="entry name" value="N-acetyl transferase-like"/>
    <property type="match status" value="1"/>
</dbReference>
<dbReference type="Gene3D" id="1.10.10.10">
    <property type="entry name" value="Winged helix-like DNA-binding domain superfamily/Winged helix DNA-binding domain"/>
    <property type="match status" value="1"/>
</dbReference>
<feature type="compositionally biased region" description="Low complexity" evidence="14">
    <location>
        <begin position="30"/>
        <end position="44"/>
    </location>
</feature>
<evidence type="ECO:0000256" key="4">
    <source>
        <dbReference type="ARBA" id="ARBA00022679"/>
    </source>
</evidence>
<comment type="subcellular location">
    <subcellularLocation>
        <location evidence="1 13">Nucleus</location>
    </subcellularLocation>
</comment>
<dbReference type="InterPro" id="IPR050603">
    <property type="entry name" value="MYST_HAT"/>
</dbReference>
<keyword evidence="17" id="KW-1185">Reference proteome</keyword>
<comment type="catalytic activity">
    <reaction evidence="13">
        <text>L-lysyl-[protein] + acetyl-CoA = N(6)-acetyl-L-lysyl-[protein] + CoA + H(+)</text>
        <dbReference type="Rhea" id="RHEA:45948"/>
        <dbReference type="Rhea" id="RHEA-COMP:9752"/>
        <dbReference type="Rhea" id="RHEA-COMP:10731"/>
        <dbReference type="ChEBI" id="CHEBI:15378"/>
        <dbReference type="ChEBI" id="CHEBI:29969"/>
        <dbReference type="ChEBI" id="CHEBI:57287"/>
        <dbReference type="ChEBI" id="CHEBI:57288"/>
        <dbReference type="ChEBI" id="CHEBI:61930"/>
        <dbReference type="EC" id="2.3.1.48"/>
    </reaction>
</comment>
<dbReference type="InterPro" id="IPR036388">
    <property type="entry name" value="WH-like_DNA-bd_sf"/>
</dbReference>
<dbReference type="InterPro" id="IPR013083">
    <property type="entry name" value="Znf_RING/FYVE/PHD"/>
</dbReference>
<dbReference type="Pfam" id="PF17772">
    <property type="entry name" value="zf-MYST"/>
    <property type="match status" value="1"/>
</dbReference>
<dbReference type="Pfam" id="PF00628">
    <property type="entry name" value="PHD"/>
    <property type="match status" value="1"/>
</dbReference>
<dbReference type="PROSITE" id="PS01359">
    <property type="entry name" value="ZF_PHD_1"/>
    <property type="match status" value="1"/>
</dbReference>
<dbReference type="Gene3D" id="3.30.40.10">
    <property type="entry name" value="Zinc/RING finger domain, C3HC4 (zinc finger)"/>
    <property type="match status" value="1"/>
</dbReference>
<keyword evidence="5" id="KW-0479">Metal-binding</keyword>
<dbReference type="GO" id="GO:0008270">
    <property type="term" value="F:zinc ion binding"/>
    <property type="evidence" value="ECO:0007669"/>
    <property type="project" value="UniProtKB-KW"/>
</dbReference>
<evidence type="ECO:0000313" key="18">
    <source>
        <dbReference type="WBParaSite" id="EEL_0000871701-mRNA-1"/>
    </source>
</evidence>
<evidence type="ECO:0000256" key="8">
    <source>
        <dbReference type="ARBA" id="ARBA00022853"/>
    </source>
</evidence>
<dbReference type="GO" id="GO:0003712">
    <property type="term" value="F:transcription coregulator activity"/>
    <property type="evidence" value="ECO:0007669"/>
    <property type="project" value="TreeGrafter"/>
</dbReference>
<keyword evidence="10 13" id="KW-0539">Nucleus</keyword>
<reference evidence="18" key="1">
    <citation type="submission" date="2016-04" db="UniProtKB">
        <authorList>
            <consortium name="WormBaseParasite"/>
        </authorList>
    </citation>
    <scope>IDENTIFICATION</scope>
</reference>
<evidence type="ECO:0000256" key="6">
    <source>
        <dbReference type="ARBA" id="ARBA00022771"/>
    </source>
</evidence>
<dbReference type="GO" id="GO:0003682">
    <property type="term" value="F:chromatin binding"/>
    <property type="evidence" value="ECO:0007669"/>
    <property type="project" value="TreeGrafter"/>
</dbReference>
<dbReference type="CDD" id="cd15489">
    <property type="entry name" value="PHD_SF"/>
    <property type="match status" value="1"/>
</dbReference>
<keyword evidence="9" id="KW-0007">Acetylation</keyword>
<dbReference type="PANTHER" id="PTHR10615">
    <property type="entry name" value="HISTONE ACETYLTRANSFERASE"/>
    <property type="match status" value="1"/>
</dbReference>
<dbReference type="GO" id="GO:0005634">
    <property type="term" value="C:nucleus"/>
    <property type="evidence" value="ECO:0007669"/>
    <property type="project" value="UniProtKB-SubCell"/>
</dbReference>
<dbReference type="InterPro" id="IPR040706">
    <property type="entry name" value="Zf-MYST"/>
</dbReference>
<evidence type="ECO:0000256" key="10">
    <source>
        <dbReference type="ARBA" id="ARBA00023242"/>
    </source>
</evidence>
<dbReference type="STRING" id="1147741.A0A0R3S1Z9"/>
<dbReference type="WBParaSite" id="EEL_0000871701-mRNA-1">
    <property type="protein sequence ID" value="EEL_0000871701-mRNA-1"/>
    <property type="gene ID" value="EEL_0000871701"/>
</dbReference>
<dbReference type="Pfam" id="PF01853">
    <property type="entry name" value="MOZ_SAS"/>
    <property type="match status" value="1"/>
</dbReference>